<proteinExistence type="predicted"/>
<gene>
    <name evidence="1" type="ORF">WMO24_07990</name>
</gene>
<evidence type="ECO:0000313" key="1">
    <source>
        <dbReference type="EMBL" id="MEQ2520369.1"/>
    </source>
</evidence>
<sequence length="634" mass="69500">MPFMTQVGDIPTQSTKSAVMARFRGVDLTGDVTTMDASRSPAAPNMMPDDQGFPAKRPGYRTRLQLTGRVYGAWTLKTDGARKQVIHAGTTLYAVEQTEDGETATPLYTDMNDAPGAAVQLGGKLWIADGKRYLYYDGEQAAPVSQIATVPVITIAKGPNGKTGATSYKAINLLTGKQTESYLGEKDTVDYYLSLQDLTDTPVTAQVLDAEGNWQDKTETTDFTVDRVLGKVTFKTAPGESPVEGEDNVRITYEVERDAGEVDRCCRAILYGVNGAMDRIFLTGDPQQPNVDHWSEWSDPAYIGDTNYGLLGSEGSPIRGYSVLNGALVAHKDGEENGRNIFIREGQLDEDGTAVFRITDILQGEGAVSGRAFGSIASEPLYLTRLGVAALTPTTVTGERTAQVRSYYLNGALRKEPLSDAPAAVWGRFYVLAGADWLYLLDSQQKQYEKNEPASGYQMEGYYWTGIGATALWEEDGALCFGTKDGCVRKFSDGNTAGDYNDYDTPGDETGRPVQAAWATPLLNLGSWANLKNVTGVWVVLQPFARSGGEICYATDKEYEKLVRSANVDIFDWNDIDFQRFTFNTLDRPMVVNTRKKAKKVKLFQVIVKNGRAAEPFGLFAIQVHYKMGGKVKR</sequence>
<evidence type="ECO:0000313" key="2">
    <source>
        <dbReference type="Proteomes" id="UP001477672"/>
    </source>
</evidence>
<keyword evidence="2" id="KW-1185">Reference proteome</keyword>
<dbReference type="RefSeq" id="WP_349215891.1">
    <property type="nucleotide sequence ID" value="NZ_JBBMFA010000088.1"/>
</dbReference>
<comment type="caution">
    <text evidence="1">The sequence shown here is derived from an EMBL/GenBank/DDBJ whole genome shotgun (WGS) entry which is preliminary data.</text>
</comment>
<accession>A0ABV1GEX6</accession>
<reference evidence="1 2" key="1">
    <citation type="submission" date="2024-03" db="EMBL/GenBank/DDBJ databases">
        <title>Human intestinal bacterial collection.</title>
        <authorList>
            <person name="Pauvert C."/>
            <person name="Hitch T.C.A."/>
            <person name="Clavel T."/>
        </authorList>
    </citation>
    <scope>NUCLEOTIDE SEQUENCE [LARGE SCALE GENOMIC DNA]</scope>
    <source>
        <strain evidence="1 2">CLA-JM-H11</strain>
    </source>
</reference>
<dbReference type="EMBL" id="JBBMFA010000088">
    <property type="protein sequence ID" value="MEQ2520369.1"/>
    <property type="molecule type" value="Genomic_DNA"/>
</dbReference>
<name>A0ABV1GEX6_9FIRM</name>
<organism evidence="1 2">
    <name type="scientific">Ruthenibacterium intestinale</name>
    <dbReference type="NCBI Taxonomy" id="3133163"/>
    <lineage>
        <taxon>Bacteria</taxon>
        <taxon>Bacillati</taxon>
        <taxon>Bacillota</taxon>
        <taxon>Clostridia</taxon>
        <taxon>Eubacteriales</taxon>
        <taxon>Oscillospiraceae</taxon>
        <taxon>Ruthenibacterium</taxon>
    </lineage>
</organism>
<protein>
    <submittedName>
        <fullName evidence="1">Uncharacterized protein</fullName>
    </submittedName>
</protein>
<dbReference type="Proteomes" id="UP001477672">
    <property type="component" value="Unassembled WGS sequence"/>
</dbReference>